<evidence type="ECO:0000256" key="8">
    <source>
        <dbReference type="PROSITE-ProRule" id="PRU00282"/>
    </source>
</evidence>
<evidence type="ECO:0000256" key="1">
    <source>
        <dbReference type="ARBA" id="ARBA00004141"/>
    </source>
</evidence>
<dbReference type="STRING" id="2163413.A0A4P6XHA7"/>
<keyword evidence="7 8" id="KW-0472">Membrane</keyword>
<name>A0A4P6XHA7_9ASCO</name>
<dbReference type="SUPFAM" id="SSF103506">
    <property type="entry name" value="Mitochondrial carrier"/>
    <property type="match status" value="1"/>
</dbReference>
<evidence type="ECO:0000256" key="6">
    <source>
        <dbReference type="ARBA" id="ARBA00022989"/>
    </source>
</evidence>
<accession>A0A4P6XHA7</accession>
<evidence type="ECO:0000256" key="7">
    <source>
        <dbReference type="ARBA" id="ARBA00023136"/>
    </source>
</evidence>
<keyword evidence="3 9" id="KW-0813">Transport</keyword>
<dbReference type="PROSITE" id="PS50920">
    <property type="entry name" value="SOLCAR"/>
    <property type="match status" value="3"/>
</dbReference>
<keyword evidence="6" id="KW-1133">Transmembrane helix</keyword>
<feature type="repeat" description="Solcar" evidence="8">
    <location>
        <begin position="116"/>
        <end position="203"/>
    </location>
</feature>
<sequence>MSSSSHSLRQIEMVSGLFAGLSNTIITQPLDLLKVRLQLSSKPSSRPFELLRSVVGQIHQDALKAYHSQHGKRPFSVLLAQQYYRGVGPNLLGNVSAWSLYFTLYAEFKRTLADEDGSVSYFGASALAGATLAVITNPIWLLKTRILSTSSQQEHSYRSVLDGVKQIVEKEGILTFWRGTIPSLFSVFQASLQFTFYDHTKDYFIRSLGSQDLSAAQYIFASVVSKTISMTLLYPTQVIRSRIQSYNFENENRSIINVTKRIWHSEKSLKGFYRGLSTNILRVLPSTCITFLTYETTKKYLAN</sequence>
<dbReference type="GO" id="GO:0006862">
    <property type="term" value="P:nucleotide transport"/>
    <property type="evidence" value="ECO:0007669"/>
    <property type="project" value="InterPro"/>
</dbReference>
<reference evidence="11" key="1">
    <citation type="submission" date="2019-03" db="EMBL/GenBank/DDBJ databases">
        <title>Snf2 controls pulcherriminic acid biosynthesis and connects pigmentation and antifungal activity of the yeast Metschnikowia pulcherrima.</title>
        <authorList>
            <person name="Gore-Lloyd D."/>
            <person name="Sumann I."/>
            <person name="Brachmann A.O."/>
            <person name="Schneeberger K."/>
            <person name="Ortiz-Merino R.A."/>
            <person name="Moreno-Beltran M."/>
            <person name="Schlaefli M."/>
            <person name="Kirner P."/>
            <person name="Santos Kron A."/>
            <person name="Wolfe K.H."/>
            <person name="Piel J."/>
            <person name="Ahrens C.H."/>
            <person name="Henk D."/>
            <person name="Freimoser F.M."/>
        </authorList>
    </citation>
    <scope>NUCLEOTIDE SEQUENCE [LARGE SCALE GENOMIC DNA]</scope>
    <source>
        <strain evidence="11">APC 1.2</strain>
    </source>
</reference>
<organism evidence="10 11">
    <name type="scientific">Metschnikowia aff. pulcherrima</name>
    <dbReference type="NCBI Taxonomy" id="2163413"/>
    <lineage>
        <taxon>Eukaryota</taxon>
        <taxon>Fungi</taxon>
        <taxon>Dikarya</taxon>
        <taxon>Ascomycota</taxon>
        <taxon>Saccharomycotina</taxon>
        <taxon>Pichiomycetes</taxon>
        <taxon>Metschnikowiaceae</taxon>
        <taxon>Metschnikowia</taxon>
    </lineage>
</organism>
<evidence type="ECO:0000256" key="5">
    <source>
        <dbReference type="ARBA" id="ARBA00022737"/>
    </source>
</evidence>
<dbReference type="AlphaFoldDB" id="A0A4P6XHA7"/>
<feature type="repeat" description="Solcar" evidence="8">
    <location>
        <begin position="7"/>
        <end position="111"/>
    </location>
</feature>
<keyword evidence="4 8" id="KW-0812">Transmembrane</keyword>
<dbReference type="GO" id="GO:0055085">
    <property type="term" value="P:transmembrane transport"/>
    <property type="evidence" value="ECO:0007669"/>
    <property type="project" value="InterPro"/>
</dbReference>
<evidence type="ECO:0000256" key="3">
    <source>
        <dbReference type="ARBA" id="ARBA00022448"/>
    </source>
</evidence>
<dbReference type="InterPro" id="IPR023395">
    <property type="entry name" value="MCP_dom_sf"/>
</dbReference>
<dbReference type="Gene3D" id="1.50.40.10">
    <property type="entry name" value="Mitochondrial carrier domain"/>
    <property type="match status" value="1"/>
</dbReference>
<keyword evidence="11" id="KW-1185">Reference proteome</keyword>
<dbReference type="InterPro" id="IPR018108">
    <property type="entry name" value="MCP_transmembrane"/>
</dbReference>
<evidence type="ECO:0000256" key="2">
    <source>
        <dbReference type="ARBA" id="ARBA00006375"/>
    </source>
</evidence>
<evidence type="ECO:0000313" key="10">
    <source>
        <dbReference type="EMBL" id="QBM86009.1"/>
    </source>
</evidence>
<comment type="similarity">
    <text evidence="2 9">Belongs to the mitochondrial carrier (TC 2.A.29) family.</text>
</comment>
<proteinExistence type="inferred from homology"/>
<dbReference type="Proteomes" id="UP000292447">
    <property type="component" value="Chromosome I"/>
</dbReference>
<feature type="repeat" description="Solcar" evidence="8">
    <location>
        <begin position="213"/>
        <end position="300"/>
    </location>
</feature>
<evidence type="ECO:0000256" key="4">
    <source>
        <dbReference type="ARBA" id="ARBA00022692"/>
    </source>
</evidence>
<protein>
    <submittedName>
        <fullName evidence="10">Solute carrier family 25 (Folate transporter), member 32</fullName>
    </submittedName>
</protein>
<dbReference type="GO" id="GO:0016020">
    <property type="term" value="C:membrane"/>
    <property type="evidence" value="ECO:0007669"/>
    <property type="project" value="UniProtKB-SubCell"/>
</dbReference>
<dbReference type="EMBL" id="CP034456">
    <property type="protein sequence ID" value="QBM86009.1"/>
    <property type="molecule type" value="Genomic_DNA"/>
</dbReference>
<evidence type="ECO:0000256" key="9">
    <source>
        <dbReference type="RuleBase" id="RU000488"/>
    </source>
</evidence>
<dbReference type="InterPro" id="IPR044712">
    <property type="entry name" value="SLC25A32-like"/>
</dbReference>
<keyword evidence="5" id="KW-0677">Repeat</keyword>
<comment type="subcellular location">
    <subcellularLocation>
        <location evidence="1">Membrane</location>
        <topology evidence="1">Multi-pass membrane protein</topology>
    </subcellularLocation>
</comment>
<evidence type="ECO:0000313" key="11">
    <source>
        <dbReference type="Proteomes" id="UP000292447"/>
    </source>
</evidence>
<dbReference type="PANTHER" id="PTHR45683">
    <property type="entry name" value="MITOCHONDRIAL NICOTINAMIDE ADENINE DINUCLEOTIDE TRANSPORTER 1-RELATED-RELATED"/>
    <property type="match status" value="1"/>
</dbReference>
<dbReference type="Pfam" id="PF00153">
    <property type="entry name" value="Mito_carr"/>
    <property type="match status" value="3"/>
</dbReference>
<gene>
    <name evidence="10" type="primary">MPUL0A06410</name>
    <name evidence="10" type="ORF">METSCH_A06410</name>
</gene>